<evidence type="ECO:0000313" key="2">
    <source>
        <dbReference type="Proteomes" id="UP001375539"/>
    </source>
</evidence>
<dbReference type="EMBL" id="JBBKAI010000002">
    <property type="protein sequence ID" value="MEJ8655384.1"/>
    <property type="molecule type" value="Genomic_DNA"/>
</dbReference>
<organism evidence="1 2">
    <name type="scientific">Streptomyces pratisoli</name>
    <dbReference type="NCBI Taxonomy" id="3139917"/>
    <lineage>
        <taxon>Bacteria</taxon>
        <taxon>Bacillati</taxon>
        <taxon>Actinomycetota</taxon>
        <taxon>Actinomycetes</taxon>
        <taxon>Kitasatosporales</taxon>
        <taxon>Streptomycetaceae</taxon>
        <taxon>Streptomyces</taxon>
    </lineage>
</organism>
<name>A0ACC6QAI1_9ACTN</name>
<sequence>MNSTTTAPTTGPPPARSGPQPAPYAEALRAQASRDWVRLNVPGHAADTASFGPLTSLLGPEALRLDFPPLLDGIDLGPTAPLGEALSLAAEAWGARRTWFLTNGASQGNQIASLVTPALGRVLVVQRSVHSSVIDGLVLSGLEAAFVQPSVDEEQGIAHGVTAEDLAKALAEHPDAAAAYVVSPSYFGAVADVRALAETAHAAGVPLIVDEAWGSHFGFHPALPGNALSQGADLVTSSTHKLAGSLTQSAMLHLGHGPFADRLEPLVDRAFRLVQSTSASALLMASLDLARATLVAGHDAIGASVEAADTVRRVIRRLGRYAIVSDSFGLFPDIAAADPLRIAIDTRSGGISGHEARRLLSRDHQIMVEVATDSAIVAVVGAGAVPDTDRFIEALHCLPTPLVDAGPDDRSRLRLPAPGPARLTAREAFLCPSRSVPAGEAVGMISADTLAAYPPGIPNVLPGEVITAEVVDFLQRTATAPSGHVRGALDHAVSRLRVVDPAPRLSH</sequence>
<reference evidence="1" key="1">
    <citation type="submission" date="2024-03" db="EMBL/GenBank/DDBJ databases">
        <title>Novel Streptomyces species of biotechnological and ecological value are a feature of Machair soil.</title>
        <authorList>
            <person name="Prole J.R."/>
            <person name="Goodfellow M."/>
            <person name="Allenby N."/>
            <person name="Ward A.C."/>
        </authorList>
    </citation>
    <scope>NUCLEOTIDE SEQUENCE</scope>
    <source>
        <strain evidence="1">MS1.AVA.4</strain>
    </source>
</reference>
<proteinExistence type="predicted"/>
<dbReference type="Proteomes" id="UP001375539">
    <property type="component" value="Unassembled WGS sequence"/>
</dbReference>
<accession>A0ACC6QAI1</accession>
<comment type="caution">
    <text evidence="1">The sequence shown here is derived from an EMBL/GenBank/DDBJ whole genome shotgun (WGS) entry which is preliminary data.</text>
</comment>
<gene>
    <name evidence="1" type="ORF">WKI58_02380</name>
</gene>
<protein>
    <submittedName>
        <fullName evidence="1">Amino acid decarboxylase</fullName>
    </submittedName>
</protein>
<keyword evidence="2" id="KW-1185">Reference proteome</keyword>
<evidence type="ECO:0000313" key="1">
    <source>
        <dbReference type="EMBL" id="MEJ8655384.1"/>
    </source>
</evidence>